<comment type="caution">
    <text evidence="1">The sequence shown here is derived from an EMBL/GenBank/DDBJ whole genome shotgun (WGS) entry which is preliminary data.</text>
</comment>
<protein>
    <submittedName>
        <fullName evidence="1">Uncharacterized protein</fullName>
    </submittedName>
</protein>
<evidence type="ECO:0000313" key="1">
    <source>
        <dbReference type="EMBL" id="MBB5330514.1"/>
    </source>
</evidence>
<dbReference type="EMBL" id="JACHEB010000010">
    <property type="protein sequence ID" value="MBB5330514.1"/>
    <property type="molecule type" value="Genomic_DNA"/>
</dbReference>
<gene>
    <name evidence="1" type="ORF">HDF14_004149</name>
</gene>
<reference evidence="1 2" key="1">
    <citation type="submission" date="2020-08" db="EMBL/GenBank/DDBJ databases">
        <title>Genomic Encyclopedia of Type Strains, Phase IV (KMG-V): Genome sequencing to study the core and pangenomes of soil and plant-associated prokaryotes.</title>
        <authorList>
            <person name="Whitman W."/>
        </authorList>
    </citation>
    <scope>NUCLEOTIDE SEQUENCE [LARGE SCALE GENOMIC DNA]</scope>
    <source>
        <strain evidence="1 2">X5P2</strain>
    </source>
</reference>
<sequence>MRFISAVPAFGARFPEQFEVIYRLAFIKTKDGYLKITASAKGSPVLVAIHLNPHVLNVAARLAGIGEQDIHELSSTASKAWVEESLDVCCEAIDLDSEQIKSLGFIEGWRRLA</sequence>
<dbReference type="RefSeq" id="WP_183979991.1">
    <property type="nucleotide sequence ID" value="NZ_JACHEB010000010.1"/>
</dbReference>
<evidence type="ECO:0000313" key="2">
    <source>
        <dbReference type="Proteomes" id="UP000535182"/>
    </source>
</evidence>
<name>A0A9X0QHR3_9BACT</name>
<keyword evidence="2" id="KW-1185">Reference proteome</keyword>
<dbReference type="AlphaFoldDB" id="A0A9X0QHR3"/>
<dbReference type="Proteomes" id="UP000535182">
    <property type="component" value="Unassembled WGS sequence"/>
</dbReference>
<organism evidence="1 2">
    <name type="scientific">Tunturiibacter gelidiferens</name>
    <dbReference type="NCBI Taxonomy" id="3069689"/>
    <lineage>
        <taxon>Bacteria</taxon>
        <taxon>Pseudomonadati</taxon>
        <taxon>Acidobacteriota</taxon>
        <taxon>Terriglobia</taxon>
        <taxon>Terriglobales</taxon>
        <taxon>Acidobacteriaceae</taxon>
        <taxon>Tunturiibacter</taxon>
    </lineage>
</organism>
<accession>A0A9X0QHR3</accession>
<proteinExistence type="predicted"/>